<evidence type="ECO:0000313" key="3">
    <source>
        <dbReference type="EMBL" id="QFQ12507.1"/>
    </source>
</evidence>
<organism evidence="3 4">
    <name type="scientific">Pseudoprevotella muciniphila</name>
    <dbReference type="NCBI Taxonomy" id="2133944"/>
    <lineage>
        <taxon>Bacteria</taxon>
        <taxon>Pseudomonadati</taxon>
        <taxon>Bacteroidota</taxon>
        <taxon>Bacteroidia</taxon>
        <taxon>Bacteroidales</taxon>
        <taxon>Prevotellaceae</taxon>
        <taxon>Pseudoprevotella</taxon>
    </lineage>
</organism>
<dbReference type="Proteomes" id="UP000249375">
    <property type="component" value="Chromosome"/>
</dbReference>
<feature type="compositionally biased region" description="Polar residues" evidence="1">
    <location>
        <begin position="65"/>
        <end position="74"/>
    </location>
</feature>
<dbReference type="RefSeq" id="WP_111897374.1">
    <property type="nucleotide sequence ID" value="NZ_CP033459.1"/>
</dbReference>
<evidence type="ECO:0000313" key="4">
    <source>
        <dbReference type="Proteomes" id="UP000249375"/>
    </source>
</evidence>
<gene>
    <name evidence="3" type="ORF">C7Y71_005475</name>
</gene>
<keyword evidence="4" id="KW-1185">Reference proteome</keyword>
<sequence length="170" mass="18430">MTQQDNDKKKKIFLIIGVGAVLLLFILPAKYAANSRHTAADKSSAENAPIAIPDVEETDTDSIPFVSSSIPDSTLHNDSRTPETMGLEDGYRSGMADGKSRLSSGKNDDKGPQKSPQEQKTYTDNYRRGYQEGIAKSKEGEQALDAKNDTRTIEEMAAEASSTIQGAVMD</sequence>
<feature type="compositionally biased region" description="Polar residues" evidence="1">
    <location>
        <begin position="114"/>
        <end position="124"/>
    </location>
</feature>
<feature type="transmembrane region" description="Helical" evidence="2">
    <location>
        <begin position="12"/>
        <end position="33"/>
    </location>
</feature>
<name>A0A5P8E6L2_9BACT</name>
<feature type="region of interest" description="Disordered" evidence="1">
    <location>
        <begin position="55"/>
        <end position="144"/>
    </location>
</feature>
<dbReference type="AlphaFoldDB" id="A0A5P8E6L2"/>
<feature type="compositionally biased region" description="Basic and acidic residues" evidence="1">
    <location>
        <begin position="125"/>
        <end position="144"/>
    </location>
</feature>
<keyword evidence="2" id="KW-0812">Transmembrane</keyword>
<evidence type="ECO:0000256" key="1">
    <source>
        <dbReference type="SAM" id="MobiDB-lite"/>
    </source>
</evidence>
<keyword evidence="2" id="KW-0472">Membrane</keyword>
<dbReference type="KEGG" id="alq:C7Y71_005475"/>
<proteinExistence type="predicted"/>
<protein>
    <submittedName>
        <fullName evidence="3">Uncharacterized protein</fullName>
    </submittedName>
</protein>
<accession>A0A5P8E6L2</accession>
<reference evidence="3 4" key="1">
    <citation type="submission" date="2018-11" db="EMBL/GenBank/DDBJ databases">
        <authorList>
            <person name="Na S.W."/>
            <person name="Baik M."/>
        </authorList>
    </citation>
    <scope>NUCLEOTIDE SEQUENCE [LARGE SCALE GENOMIC DNA]</scope>
    <source>
        <strain evidence="3 4">E39</strain>
    </source>
</reference>
<dbReference type="EMBL" id="CP033459">
    <property type="protein sequence ID" value="QFQ12507.1"/>
    <property type="molecule type" value="Genomic_DNA"/>
</dbReference>
<evidence type="ECO:0000256" key="2">
    <source>
        <dbReference type="SAM" id="Phobius"/>
    </source>
</evidence>
<keyword evidence="2" id="KW-1133">Transmembrane helix</keyword>